<sequence length="123" mass="13253">MKDKKPLSPSTSIIISSDNRSVFISPVQRSDSGEYQCTYSNPVSSETVNLSLIISYGPDDVSIKGEDVVDLGEVNYADVSHFQKSSGERVNLGNSDTATQYAEIRHGGKSKAPPPPYGSQVNI</sequence>
<feature type="region of interest" description="Disordered" evidence="5">
    <location>
        <begin position="104"/>
        <end position="123"/>
    </location>
</feature>
<protein>
    <submittedName>
        <fullName evidence="7">Carcinoembryonic antigen-related cell adhesion molecule 20-like protein</fullName>
    </submittedName>
</protein>
<keyword evidence="4" id="KW-0393">Immunoglobulin domain</keyword>
<evidence type="ECO:0007829" key="9">
    <source>
        <dbReference type="PeptideAtlas" id="A0A498N7K2"/>
    </source>
</evidence>
<keyword evidence="9" id="KW-1267">Proteomics identification</keyword>
<dbReference type="EMBL" id="QBIY01012532">
    <property type="protein sequence ID" value="RXN24597.1"/>
    <property type="molecule type" value="Genomic_DNA"/>
</dbReference>
<evidence type="ECO:0000313" key="7">
    <source>
        <dbReference type="EMBL" id="RXN24597.1"/>
    </source>
</evidence>
<comment type="caution">
    <text evidence="7">The sequence shown here is derived from an EMBL/GenBank/DDBJ whole genome shotgun (WGS) entry which is preliminary data.</text>
</comment>
<accession>A0A498N7K2</accession>
<keyword evidence="2" id="KW-1015">Disulfide bond</keyword>
<evidence type="ECO:0000256" key="1">
    <source>
        <dbReference type="ARBA" id="ARBA00022729"/>
    </source>
</evidence>
<dbReference type="AlphaFoldDB" id="A0A498N7K2"/>
<proteinExistence type="evidence at protein level"/>
<dbReference type="Proteomes" id="UP000290572">
    <property type="component" value="Unassembled WGS sequence"/>
</dbReference>
<dbReference type="InterPro" id="IPR052598">
    <property type="entry name" value="IgSF_CEA-related"/>
</dbReference>
<dbReference type="Pfam" id="PF07679">
    <property type="entry name" value="I-set"/>
    <property type="match status" value="1"/>
</dbReference>
<reference evidence="7 8" key="1">
    <citation type="submission" date="2018-03" db="EMBL/GenBank/DDBJ databases">
        <title>Draft genome sequence of Rohu Carp (Labeo rohita).</title>
        <authorList>
            <person name="Das P."/>
            <person name="Kushwaha B."/>
            <person name="Joshi C.G."/>
            <person name="Kumar D."/>
            <person name="Nagpure N.S."/>
            <person name="Sahoo L."/>
            <person name="Das S.P."/>
            <person name="Bit A."/>
            <person name="Patnaik S."/>
            <person name="Meher P.K."/>
            <person name="Jayasankar P."/>
            <person name="Koringa P.G."/>
            <person name="Patel N.V."/>
            <person name="Hinsu A.T."/>
            <person name="Kumar R."/>
            <person name="Pandey M."/>
            <person name="Agarwal S."/>
            <person name="Srivastava S."/>
            <person name="Singh M."/>
            <person name="Iquebal M.A."/>
            <person name="Jaiswal S."/>
            <person name="Angadi U.B."/>
            <person name="Kumar N."/>
            <person name="Raza M."/>
            <person name="Shah T.M."/>
            <person name="Rai A."/>
            <person name="Jena J.K."/>
        </authorList>
    </citation>
    <scope>NUCLEOTIDE SEQUENCE [LARGE SCALE GENOMIC DNA]</scope>
    <source>
        <strain evidence="7">DASCIFA01</strain>
        <tissue evidence="7">Testis</tissue>
    </source>
</reference>
<name>A0A498N7K2_LABRO</name>
<dbReference type="SUPFAM" id="SSF48726">
    <property type="entry name" value="Immunoglobulin"/>
    <property type="match status" value="1"/>
</dbReference>
<keyword evidence="1" id="KW-0732">Signal</keyword>
<dbReference type="InterPro" id="IPR013098">
    <property type="entry name" value="Ig_I-set"/>
</dbReference>
<evidence type="ECO:0000256" key="2">
    <source>
        <dbReference type="ARBA" id="ARBA00023157"/>
    </source>
</evidence>
<evidence type="ECO:0000259" key="6">
    <source>
        <dbReference type="Pfam" id="PF07679"/>
    </source>
</evidence>
<dbReference type="PANTHER" id="PTHR44337">
    <property type="entry name" value="CARCINOEMBRYONIC ANTIGEN-RELATED CELL ADHESION MOLECULE 8"/>
    <property type="match status" value="1"/>
</dbReference>
<evidence type="ECO:0000256" key="3">
    <source>
        <dbReference type="ARBA" id="ARBA00023180"/>
    </source>
</evidence>
<keyword evidence="3" id="KW-0325">Glycoprotein</keyword>
<dbReference type="InterPro" id="IPR013783">
    <property type="entry name" value="Ig-like_fold"/>
</dbReference>
<dbReference type="STRING" id="84645.A0A498N7K2"/>
<dbReference type="PANTHER" id="PTHR44337:SF16">
    <property type="entry name" value="CARCINOEMBRYONIC ANTIGEN-RELATED CELL ADHESION MOLECULE 20-LIKE-RELATED"/>
    <property type="match status" value="1"/>
</dbReference>
<gene>
    <name evidence="7" type="ORF">ROHU_006085</name>
</gene>
<evidence type="ECO:0000313" key="8">
    <source>
        <dbReference type="Proteomes" id="UP000290572"/>
    </source>
</evidence>
<dbReference type="Gene3D" id="2.60.40.10">
    <property type="entry name" value="Immunoglobulins"/>
    <property type="match status" value="1"/>
</dbReference>
<keyword evidence="8" id="KW-1185">Reference proteome</keyword>
<organism evidence="7 8">
    <name type="scientific">Labeo rohita</name>
    <name type="common">Indian major carp</name>
    <name type="synonym">Cyprinus rohita</name>
    <dbReference type="NCBI Taxonomy" id="84645"/>
    <lineage>
        <taxon>Eukaryota</taxon>
        <taxon>Metazoa</taxon>
        <taxon>Chordata</taxon>
        <taxon>Craniata</taxon>
        <taxon>Vertebrata</taxon>
        <taxon>Euteleostomi</taxon>
        <taxon>Actinopterygii</taxon>
        <taxon>Neopterygii</taxon>
        <taxon>Teleostei</taxon>
        <taxon>Ostariophysi</taxon>
        <taxon>Cypriniformes</taxon>
        <taxon>Cyprinidae</taxon>
        <taxon>Labeoninae</taxon>
        <taxon>Labeonini</taxon>
        <taxon>Labeo</taxon>
    </lineage>
</organism>
<evidence type="ECO:0000256" key="5">
    <source>
        <dbReference type="SAM" id="MobiDB-lite"/>
    </source>
</evidence>
<dbReference type="InterPro" id="IPR036179">
    <property type="entry name" value="Ig-like_dom_sf"/>
</dbReference>
<feature type="domain" description="Immunoglobulin I-set" evidence="6">
    <location>
        <begin position="2"/>
        <end position="54"/>
    </location>
</feature>
<evidence type="ECO:0000256" key="4">
    <source>
        <dbReference type="ARBA" id="ARBA00023319"/>
    </source>
</evidence>